<keyword evidence="2" id="KW-1185">Reference proteome</keyword>
<sequence>MTLLPFESHYPVVHPAAWVAPGATVIGRVTLAAGASVWYGCVLRGDGDDIVIGERSNVQDLSVVHADPGLGVHVGTDVTVGHRAILHNCTVGDRVLVGMGAVVLNGATIGSDVIIGAGTLVPEDAHIPSGTLVLGLPGRVRRELTGADRAAVLANADTYVQLALRHAGQVTPDHR</sequence>
<name>A0A367YTE8_9ACTN</name>
<dbReference type="EMBL" id="QOUI01000008">
    <property type="protein sequence ID" value="RCK69027.1"/>
    <property type="molecule type" value="Genomic_DNA"/>
</dbReference>
<comment type="caution">
    <text evidence="1">The sequence shown here is derived from an EMBL/GenBank/DDBJ whole genome shotgun (WGS) entry which is preliminary data.</text>
</comment>
<protein>
    <submittedName>
        <fullName evidence="1">Gamma carbonic anhydrase family protein</fullName>
    </submittedName>
</protein>
<proteinExistence type="predicted"/>
<evidence type="ECO:0000313" key="2">
    <source>
        <dbReference type="Proteomes" id="UP000252770"/>
    </source>
</evidence>
<gene>
    <name evidence="1" type="ORF">DT076_13720</name>
</gene>
<dbReference type="InterPro" id="IPR001451">
    <property type="entry name" value="Hexapep"/>
</dbReference>
<evidence type="ECO:0000313" key="1">
    <source>
        <dbReference type="EMBL" id="RCK69027.1"/>
    </source>
</evidence>
<dbReference type="Pfam" id="PF00132">
    <property type="entry name" value="Hexapep"/>
    <property type="match status" value="1"/>
</dbReference>
<dbReference type="PANTHER" id="PTHR13061:SF29">
    <property type="entry name" value="GAMMA CARBONIC ANHYDRASE-LIKE 1, MITOCHONDRIAL-RELATED"/>
    <property type="match status" value="1"/>
</dbReference>
<dbReference type="InterPro" id="IPR050484">
    <property type="entry name" value="Transf_Hexapept/Carb_Anhydrase"/>
</dbReference>
<dbReference type="PANTHER" id="PTHR13061">
    <property type="entry name" value="DYNACTIN SUBUNIT P25"/>
    <property type="match status" value="1"/>
</dbReference>
<dbReference type="InterPro" id="IPR011004">
    <property type="entry name" value="Trimer_LpxA-like_sf"/>
</dbReference>
<dbReference type="Gene3D" id="2.160.10.10">
    <property type="entry name" value="Hexapeptide repeat proteins"/>
    <property type="match status" value="1"/>
</dbReference>
<dbReference type="CDD" id="cd04645">
    <property type="entry name" value="LbH_gamma_CA_like"/>
    <property type="match status" value="1"/>
</dbReference>
<reference evidence="1 2" key="1">
    <citation type="submission" date="2018-07" db="EMBL/GenBank/DDBJ databases">
        <title>Desertimonas flava gen. nov. sp. nov.</title>
        <authorList>
            <person name="Liu S."/>
        </authorList>
    </citation>
    <scope>NUCLEOTIDE SEQUENCE [LARGE SCALE GENOMIC DNA]</scope>
    <source>
        <strain evidence="1 2">16Sb5-5</strain>
    </source>
</reference>
<accession>A0A367YTE8</accession>
<organism evidence="1 2">
    <name type="scientific">Desertihabitans brevis</name>
    <dbReference type="NCBI Taxonomy" id="2268447"/>
    <lineage>
        <taxon>Bacteria</taxon>
        <taxon>Bacillati</taxon>
        <taxon>Actinomycetota</taxon>
        <taxon>Actinomycetes</taxon>
        <taxon>Propionibacteriales</taxon>
        <taxon>Propionibacteriaceae</taxon>
        <taxon>Desertihabitans</taxon>
    </lineage>
</organism>
<dbReference type="AlphaFoldDB" id="A0A367YTE8"/>
<dbReference type="InterPro" id="IPR047324">
    <property type="entry name" value="LbH_gamma_CA-like"/>
</dbReference>
<dbReference type="SUPFAM" id="SSF51161">
    <property type="entry name" value="Trimeric LpxA-like enzymes"/>
    <property type="match status" value="1"/>
</dbReference>
<dbReference type="Proteomes" id="UP000252770">
    <property type="component" value="Unassembled WGS sequence"/>
</dbReference>